<accession>A0A7J8VYM3</accession>
<keyword evidence="2" id="KW-1185">Reference proteome</keyword>
<dbReference type="Proteomes" id="UP000593573">
    <property type="component" value="Unassembled WGS sequence"/>
</dbReference>
<sequence length="20" mass="2377">MNRPCLQSSCAPRIQYCRSY</sequence>
<dbReference type="AlphaFoldDB" id="A0A7J8VYM3"/>
<name>A0A7J8VYM3_9ROSI</name>
<gene>
    <name evidence="1" type="ORF">Goklo_000926</name>
</gene>
<proteinExistence type="predicted"/>
<comment type="caution">
    <text evidence="1">The sequence shown here is derived from an EMBL/GenBank/DDBJ whole genome shotgun (WGS) entry which is preliminary data.</text>
</comment>
<protein>
    <submittedName>
        <fullName evidence="1">Uncharacterized protein</fullName>
    </submittedName>
</protein>
<organism evidence="1 2">
    <name type="scientific">Gossypium klotzschianum</name>
    <dbReference type="NCBI Taxonomy" id="34286"/>
    <lineage>
        <taxon>Eukaryota</taxon>
        <taxon>Viridiplantae</taxon>
        <taxon>Streptophyta</taxon>
        <taxon>Embryophyta</taxon>
        <taxon>Tracheophyta</taxon>
        <taxon>Spermatophyta</taxon>
        <taxon>Magnoliopsida</taxon>
        <taxon>eudicotyledons</taxon>
        <taxon>Gunneridae</taxon>
        <taxon>Pentapetalae</taxon>
        <taxon>rosids</taxon>
        <taxon>malvids</taxon>
        <taxon>Malvales</taxon>
        <taxon>Malvaceae</taxon>
        <taxon>Malvoideae</taxon>
        <taxon>Gossypium</taxon>
    </lineage>
</organism>
<dbReference type="EMBL" id="JABFAB010000013">
    <property type="protein sequence ID" value="MBA0667917.1"/>
    <property type="molecule type" value="Genomic_DNA"/>
</dbReference>
<evidence type="ECO:0000313" key="2">
    <source>
        <dbReference type="Proteomes" id="UP000593573"/>
    </source>
</evidence>
<evidence type="ECO:0000313" key="1">
    <source>
        <dbReference type="EMBL" id="MBA0667917.1"/>
    </source>
</evidence>
<reference evidence="1 2" key="1">
    <citation type="journal article" date="2019" name="Genome Biol. Evol.">
        <title>Insights into the evolution of the New World diploid cottons (Gossypium, subgenus Houzingenia) based on genome sequencing.</title>
        <authorList>
            <person name="Grover C.E."/>
            <person name="Arick M.A. 2nd"/>
            <person name="Thrash A."/>
            <person name="Conover J.L."/>
            <person name="Sanders W.S."/>
            <person name="Peterson D.G."/>
            <person name="Frelichowski J.E."/>
            <person name="Scheffler J.A."/>
            <person name="Scheffler B.E."/>
            <person name="Wendel J.F."/>
        </authorList>
    </citation>
    <scope>NUCLEOTIDE SEQUENCE [LARGE SCALE GENOMIC DNA]</scope>
    <source>
        <strain evidence="1">57</strain>
        <tissue evidence="1">Leaf</tissue>
    </source>
</reference>